<gene>
    <name evidence="1" type="ORF">TBRA_LOCUS12745</name>
</gene>
<dbReference type="AlphaFoldDB" id="A0A6H5IVN3"/>
<organism evidence="1 2">
    <name type="scientific">Trichogramma brassicae</name>
    <dbReference type="NCBI Taxonomy" id="86971"/>
    <lineage>
        <taxon>Eukaryota</taxon>
        <taxon>Metazoa</taxon>
        <taxon>Ecdysozoa</taxon>
        <taxon>Arthropoda</taxon>
        <taxon>Hexapoda</taxon>
        <taxon>Insecta</taxon>
        <taxon>Pterygota</taxon>
        <taxon>Neoptera</taxon>
        <taxon>Endopterygota</taxon>
        <taxon>Hymenoptera</taxon>
        <taxon>Apocrita</taxon>
        <taxon>Proctotrupomorpha</taxon>
        <taxon>Chalcidoidea</taxon>
        <taxon>Trichogrammatidae</taxon>
        <taxon>Trichogramma</taxon>
    </lineage>
</organism>
<accession>A0A6H5IVN3</accession>
<protein>
    <submittedName>
        <fullName evidence="1">Uncharacterized protein</fullName>
    </submittedName>
</protein>
<sequence>MRVLPMDKRRYDALLLLLGSARLLGSPPGRWRRCLAAGTAELNDYLEMRARKRGDRKSLYVATRKWPEVAKVEKRTTGPHPHEQVVNGNNNNAVSSQESITVMKGRRGWRLIKATGITTYANILRRLYEEPAIQETVGKSVKSIRRSASGAMVLQLRKGVQNASALRTELDGVLGDATTASALSHKTTLEIRDLDEGVTKEEICTALCHQLGKVNMDPDVVRYLRKAYVGTQTAVIDLPDELVAKAIKLGHLRVSWVSCRVRERAEASRCFRCWEFNHVTACCVGSDRSKLCCRSSARSCGT</sequence>
<dbReference type="Proteomes" id="UP000479190">
    <property type="component" value="Unassembled WGS sequence"/>
</dbReference>
<reference evidence="1 2" key="1">
    <citation type="submission" date="2020-02" db="EMBL/GenBank/DDBJ databases">
        <authorList>
            <person name="Ferguson B K."/>
        </authorList>
    </citation>
    <scope>NUCLEOTIDE SEQUENCE [LARGE SCALE GENOMIC DNA]</scope>
</reference>
<name>A0A6H5IVN3_9HYME</name>
<dbReference type="EMBL" id="CADCXV010001085">
    <property type="protein sequence ID" value="CAB0041060.1"/>
    <property type="molecule type" value="Genomic_DNA"/>
</dbReference>
<keyword evidence="2" id="KW-1185">Reference proteome</keyword>
<evidence type="ECO:0000313" key="2">
    <source>
        <dbReference type="Proteomes" id="UP000479190"/>
    </source>
</evidence>
<proteinExistence type="predicted"/>
<evidence type="ECO:0000313" key="1">
    <source>
        <dbReference type="EMBL" id="CAB0041060.1"/>
    </source>
</evidence>
<dbReference type="OrthoDB" id="7699172at2759"/>